<dbReference type="EMBL" id="LXQA010507250">
    <property type="protein sequence ID" value="MCI56114.1"/>
    <property type="molecule type" value="Genomic_DNA"/>
</dbReference>
<evidence type="ECO:0000313" key="2">
    <source>
        <dbReference type="Proteomes" id="UP000265520"/>
    </source>
</evidence>
<protein>
    <submittedName>
        <fullName evidence="1">Uncharacterized protein</fullName>
    </submittedName>
</protein>
<evidence type="ECO:0000313" key="1">
    <source>
        <dbReference type="EMBL" id="MCI56114.1"/>
    </source>
</evidence>
<organism evidence="1 2">
    <name type="scientific">Trifolium medium</name>
    <dbReference type="NCBI Taxonomy" id="97028"/>
    <lineage>
        <taxon>Eukaryota</taxon>
        <taxon>Viridiplantae</taxon>
        <taxon>Streptophyta</taxon>
        <taxon>Embryophyta</taxon>
        <taxon>Tracheophyta</taxon>
        <taxon>Spermatophyta</taxon>
        <taxon>Magnoliopsida</taxon>
        <taxon>eudicotyledons</taxon>
        <taxon>Gunneridae</taxon>
        <taxon>Pentapetalae</taxon>
        <taxon>rosids</taxon>
        <taxon>fabids</taxon>
        <taxon>Fabales</taxon>
        <taxon>Fabaceae</taxon>
        <taxon>Papilionoideae</taxon>
        <taxon>50 kb inversion clade</taxon>
        <taxon>NPAAA clade</taxon>
        <taxon>Hologalegina</taxon>
        <taxon>IRL clade</taxon>
        <taxon>Trifolieae</taxon>
        <taxon>Trifolium</taxon>
    </lineage>
</organism>
<dbReference type="AlphaFoldDB" id="A0A392T6F9"/>
<dbReference type="Proteomes" id="UP000265520">
    <property type="component" value="Unassembled WGS sequence"/>
</dbReference>
<name>A0A392T6F9_9FABA</name>
<proteinExistence type="predicted"/>
<accession>A0A392T6F9</accession>
<sequence length="53" mass="5572">KILPSSTPENAGNLTIYLSSSTCKVVWGTPDLVTPFVASGMVKLTTVSFAITQ</sequence>
<feature type="non-terminal residue" evidence="1">
    <location>
        <position position="1"/>
    </location>
</feature>
<reference evidence="1 2" key="1">
    <citation type="journal article" date="2018" name="Front. Plant Sci.">
        <title>Red Clover (Trifolium pratense) and Zigzag Clover (T. medium) - A Picture of Genomic Similarities and Differences.</title>
        <authorList>
            <person name="Dluhosova J."/>
            <person name="Istvanek J."/>
            <person name="Nedelnik J."/>
            <person name="Repkova J."/>
        </authorList>
    </citation>
    <scope>NUCLEOTIDE SEQUENCE [LARGE SCALE GENOMIC DNA]</scope>
    <source>
        <strain evidence="2">cv. 10/8</strain>
        <tissue evidence="1">Leaf</tissue>
    </source>
</reference>
<comment type="caution">
    <text evidence="1">The sequence shown here is derived from an EMBL/GenBank/DDBJ whole genome shotgun (WGS) entry which is preliminary data.</text>
</comment>
<keyword evidence="2" id="KW-1185">Reference proteome</keyword>